<comment type="caution">
    <text evidence="1">The sequence shown here is derived from an EMBL/GenBank/DDBJ whole genome shotgun (WGS) entry which is preliminary data.</text>
</comment>
<dbReference type="AlphaFoldDB" id="A0AAP3CFR1"/>
<accession>A0AAP3CFR1</accession>
<sequence>MRVTKNYTTDGGDRTVIGGVLDIDGGTVMKDGQEISLGGGNQTEMGAGSVTHEMLADKSVHSNNIGTGSVMEEHLNSAIKERLSSLEDRLKALETAKTEPAATE</sequence>
<gene>
    <name evidence="1" type="ORF">MOC71_03220</name>
</gene>
<dbReference type="Proteomes" id="UP001067121">
    <property type="component" value="Unassembled WGS sequence"/>
</dbReference>
<dbReference type="RefSeq" id="WP_268542400.1">
    <property type="nucleotide sequence ID" value="NZ_JALAOH010000006.1"/>
</dbReference>
<organism evidence="1 2">
    <name type="scientific">Bacillus vallismortis</name>
    <dbReference type="NCBI Taxonomy" id="72361"/>
    <lineage>
        <taxon>Bacteria</taxon>
        <taxon>Bacillati</taxon>
        <taxon>Bacillota</taxon>
        <taxon>Bacilli</taxon>
        <taxon>Bacillales</taxon>
        <taxon>Bacillaceae</taxon>
        <taxon>Bacillus</taxon>
    </lineage>
</organism>
<reference evidence="1" key="1">
    <citation type="submission" date="2022-02" db="EMBL/GenBank/DDBJ databases">
        <title>Crop Bioprotection Bacillus Genome Sequencing.</title>
        <authorList>
            <person name="Dunlap C."/>
        </authorList>
    </citation>
    <scope>NUCLEOTIDE SEQUENCE</scope>
    <source>
        <strain evidence="1">98-1</strain>
    </source>
</reference>
<evidence type="ECO:0000313" key="2">
    <source>
        <dbReference type="Proteomes" id="UP001067121"/>
    </source>
</evidence>
<evidence type="ECO:0000313" key="1">
    <source>
        <dbReference type="EMBL" id="MCY8315778.1"/>
    </source>
</evidence>
<dbReference type="EMBL" id="JALAOH010000006">
    <property type="protein sequence ID" value="MCY8315778.1"/>
    <property type="molecule type" value="Genomic_DNA"/>
</dbReference>
<proteinExistence type="predicted"/>
<name>A0AAP3CFR1_BACVA</name>
<protein>
    <submittedName>
        <fullName evidence="1">Uncharacterized protein</fullName>
    </submittedName>
</protein>